<feature type="domain" description="C-type lectin" evidence="3">
    <location>
        <begin position="52"/>
        <end position="180"/>
    </location>
</feature>
<protein>
    <recommendedName>
        <fullName evidence="3">C-type lectin domain-containing protein</fullName>
    </recommendedName>
</protein>
<dbReference type="InterPro" id="IPR050111">
    <property type="entry name" value="C-type_lectin/snaclec_domain"/>
</dbReference>
<dbReference type="PROSITE" id="PS50041">
    <property type="entry name" value="C_TYPE_LECTIN_2"/>
    <property type="match status" value="1"/>
</dbReference>
<keyword evidence="5" id="KW-1185">Reference proteome</keyword>
<evidence type="ECO:0000256" key="1">
    <source>
        <dbReference type="ARBA" id="ARBA00023157"/>
    </source>
</evidence>
<dbReference type="InterPro" id="IPR018378">
    <property type="entry name" value="C-type_lectin_CS"/>
</dbReference>
<gene>
    <name evidence="4" type="ORF">KUTeg_010819</name>
</gene>
<dbReference type="PROSITE" id="PS00615">
    <property type="entry name" value="C_TYPE_LECTIN_1"/>
    <property type="match status" value="1"/>
</dbReference>
<dbReference type="Pfam" id="PF00059">
    <property type="entry name" value="Lectin_C"/>
    <property type="match status" value="1"/>
</dbReference>
<sequence>MSEFQQETNKLALTLNSSNKANLKFRFENIGRQSLFIDVGSLDLCEEGWIDHSGSCFTFVTGYFNWQEAEDLCRSLKANLASIHSIDRQLFLHRVIRMIHGMANVTGYKNSFWISASDSYNEGEWRWAIDGKPLSTGYTNWAPGYPDKNNDTNCAYFAAYVATSFWIDAPCTHRYAAICEKSVNLTNANSMFGFGSKMKAADNSKNQHCIKTHSVFDTFRYILMITLQELTDNIQNTEQTTRVSIISDHLGSEDSKFISEEALVYLMVPKIIVSLSYIDLPIYPITPLFTIFTCGRIVILERKSCRPKSDILIPSITILPPAASINRNRDKVSDDLPAPVLPTIPTSKQ</sequence>
<evidence type="ECO:0000313" key="5">
    <source>
        <dbReference type="Proteomes" id="UP001217089"/>
    </source>
</evidence>
<dbReference type="SMART" id="SM00034">
    <property type="entry name" value="CLECT"/>
    <property type="match status" value="1"/>
</dbReference>
<dbReference type="InterPro" id="IPR001304">
    <property type="entry name" value="C-type_lectin-like"/>
</dbReference>
<reference evidence="4 5" key="1">
    <citation type="submission" date="2022-12" db="EMBL/GenBank/DDBJ databases">
        <title>Chromosome-level genome of Tegillarca granosa.</title>
        <authorList>
            <person name="Kim J."/>
        </authorList>
    </citation>
    <scope>NUCLEOTIDE SEQUENCE [LARGE SCALE GENOMIC DNA]</scope>
    <source>
        <strain evidence="4">Teg-2019</strain>
        <tissue evidence="4">Adductor muscle</tissue>
    </source>
</reference>
<keyword evidence="1" id="KW-1015">Disulfide bond</keyword>
<dbReference type="CDD" id="cd00037">
    <property type="entry name" value="CLECT"/>
    <property type="match status" value="1"/>
</dbReference>
<dbReference type="SUPFAM" id="SSF56436">
    <property type="entry name" value="C-type lectin-like"/>
    <property type="match status" value="1"/>
</dbReference>
<evidence type="ECO:0000313" key="4">
    <source>
        <dbReference type="EMBL" id="KAJ8311464.1"/>
    </source>
</evidence>
<dbReference type="EMBL" id="JARBDR010000496">
    <property type="protein sequence ID" value="KAJ8311464.1"/>
    <property type="molecule type" value="Genomic_DNA"/>
</dbReference>
<proteinExistence type="predicted"/>
<dbReference type="InterPro" id="IPR016187">
    <property type="entry name" value="CTDL_fold"/>
</dbReference>
<dbReference type="Proteomes" id="UP001217089">
    <property type="component" value="Unassembled WGS sequence"/>
</dbReference>
<dbReference type="PANTHER" id="PTHR22803">
    <property type="entry name" value="MANNOSE, PHOSPHOLIPASE, LECTIN RECEPTOR RELATED"/>
    <property type="match status" value="1"/>
</dbReference>
<evidence type="ECO:0000259" key="3">
    <source>
        <dbReference type="PROSITE" id="PS50041"/>
    </source>
</evidence>
<evidence type="ECO:0000256" key="2">
    <source>
        <dbReference type="SAM" id="MobiDB-lite"/>
    </source>
</evidence>
<accession>A0ABQ9F245</accession>
<dbReference type="InterPro" id="IPR016186">
    <property type="entry name" value="C-type_lectin-like/link_sf"/>
</dbReference>
<name>A0ABQ9F245_TEGGR</name>
<dbReference type="Gene3D" id="3.10.100.10">
    <property type="entry name" value="Mannose-Binding Protein A, subunit A"/>
    <property type="match status" value="1"/>
</dbReference>
<organism evidence="4 5">
    <name type="scientific">Tegillarca granosa</name>
    <name type="common">Malaysian cockle</name>
    <name type="synonym">Anadara granosa</name>
    <dbReference type="NCBI Taxonomy" id="220873"/>
    <lineage>
        <taxon>Eukaryota</taxon>
        <taxon>Metazoa</taxon>
        <taxon>Spiralia</taxon>
        <taxon>Lophotrochozoa</taxon>
        <taxon>Mollusca</taxon>
        <taxon>Bivalvia</taxon>
        <taxon>Autobranchia</taxon>
        <taxon>Pteriomorphia</taxon>
        <taxon>Arcoida</taxon>
        <taxon>Arcoidea</taxon>
        <taxon>Arcidae</taxon>
        <taxon>Tegillarca</taxon>
    </lineage>
</organism>
<comment type="caution">
    <text evidence="4">The sequence shown here is derived from an EMBL/GenBank/DDBJ whole genome shotgun (WGS) entry which is preliminary data.</text>
</comment>
<feature type="region of interest" description="Disordered" evidence="2">
    <location>
        <begin position="329"/>
        <end position="349"/>
    </location>
</feature>